<comment type="similarity">
    <text evidence="1">Belongs to the peptidase S1C family.</text>
</comment>
<evidence type="ECO:0000256" key="2">
    <source>
        <dbReference type="ARBA" id="ARBA00022670"/>
    </source>
</evidence>
<feature type="domain" description="PDZ" evidence="4">
    <location>
        <begin position="254"/>
        <end position="342"/>
    </location>
</feature>
<keyword evidence="6" id="KW-1185">Reference proteome</keyword>
<feature type="domain" description="PDZ" evidence="4">
    <location>
        <begin position="352"/>
        <end position="413"/>
    </location>
</feature>
<dbReference type="Gene3D" id="2.40.10.10">
    <property type="entry name" value="Trypsin-like serine proteases"/>
    <property type="match status" value="2"/>
</dbReference>
<dbReference type="SMART" id="SM00228">
    <property type="entry name" value="PDZ"/>
    <property type="match status" value="2"/>
</dbReference>
<dbReference type="Pfam" id="PF13365">
    <property type="entry name" value="Trypsin_2"/>
    <property type="match status" value="1"/>
</dbReference>
<gene>
    <name evidence="5" type="ORF">A6X21_20190</name>
</gene>
<dbReference type="Pfam" id="PF13180">
    <property type="entry name" value="PDZ_2"/>
    <property type="match status" value="2"/>
</dbReference>
<accession>A0A1C3EHG1</accession>
<dbReference type="Proteomes" id="UP000094828">
    <property type="component" value="Unassembled WGS sequence"/>
</dbReference>
<keyword evidence="3" id="KW-0378">Hydrolase</keyword>
<dbReference type="SUPFAM" id="SSF50494">
    <property type="entry name" value="Trypsin-like serine proteases"/>
    <property type="match status" value="1"/>
</dbReference>
<dbReference type="PRINTS" id="PR00834">
    <property type="entry name" value="PROTEASES2C"/>
</dbReference>
<dbReference type="InterPro" id="IPR029058">
    <property type="entry name" value="AB_hydrolase_fold"/>
</dbReference>
<dbReference type="PANTHER" id="PTHR43343">
    <property type="entry name" value="PEPTIDASE S12"/>
    <property type="match status" value="1"/>
</dbReference>
<evidence type="ECO:0000256" key="3">
    <source>
        <dbReference type="ARBA" id="ARBA00022801"/>
    </source>
</evidence>
<dbReference type="RefSeq" id="WP_068847181.1">
    <property type="nucleotide sequence ID" value="NZ_LYDR01000063.1"/>
</dbReference>
<dbReference type="GO" id="GO:0006508">
    <property type="term" value="P:proteolysis"/>
    <property type="evidence" value="ECO:0007669"/>
    <property type="project" value="UniProtKB-KW"/>
</dbReference>
<dbReference type="InterPro" id="IPR001478">
    <property type="entry name" value="PDZ"/>
</dbReference>
<dbReference type="STRING" id="1841610.A6X21_20190"/>
<evidence type="ECO:0000256" key="1">
    <source>
        <dbReference type="ARBA" id="ARBA00010541"/>
    </source>
</evidence>
<evidence type="ECO:0000259" key="4">
    <source>
        <dbReference type="PROSITE" id="PS50106"/>
    </source>
</evidence>
<dbReference type="PROSITE" id="PS50106">
    <property type="entry name" value="PDZ"/>
    <property type="match status" value="2"/>
</dbReference>
<dbReference type="OrthoDB" id="248175at2"/>
<evidence type="ECO:0000313" key="5">
    <source>
        <dbReference type="EMBL" id="ODA32670.1"/>
    </source>
</evidence>
<dbReference type="SUPFAM" id="SSF53474">
    <property type="entry name" value="alpha/beta-Hydrolases"/>
    <property type="match status" value="1"/>
</dbReference>
<dbReference type="InterPro" id="IPR001940">
    <property type="entry name" value="Peptidase_S1C"/>
</dbReference>
<name>A0A1C3EHG1_9PLAN</name>
<evidence type="ECO:0000313" key="6">
    <source>
        <dbReference type="Proteomes" id="UP000094828"/>
    </source>
</evidence>
<comment type="caution">
    <text evidence="5">The sequence shown here is derived from an EMBL/GenBank/DDBJ whole genome shotgun (WGS) entry which is preliminary data.</text>
</comment>
<sequence length="687" mass="73530">MNLLLPWPLRVFRASIAALGLVITASFSMALAQTETVVAEQNAAAPTQKELELAEERVFRLATSLIAPSIVRIETVGGLDEVDGILAVNGSTTGVIVGSDGWIVTSAFNFISKPTSILITLPDGRKFPAKLTATDTLRMLALLKIDASELPTPIIAPPESVEVGAWALALGRSLSPDQPSVSIGVISAKERVWGKAIQTDAKVSPVNYGGPLIDLEGRMTGLLVPLSPQSQTVSAGFEWYDSGIGFAIPAADVMQALPRMQAGENLRPGLMGISFAGNDLSGDAPVVERVRFQSPASAAGILVNDVIVGADGIPIARLGNLKHVLGRKYAGDQLRLKILRKNEPLEVTIPLVAEIPPWDEATAGFLLKRNSLSTNAESEPEKLIVRAVFPNSPAMSGGLLAGDEILAIDGESVATADSLRKLLDRRKPGDQPRFTLRRQNQNNQPEEVQVSITLKGQPFPVPGELPAVANEKPLAEGENVPKAKGRFLEKLAVNGREYWGYAPASATGQQPHGLIVWLHPSGNSMEAAVLKSLKVECDRRQIMLVGPKAEGKGWTPEDVDFVKALVEHLQSEYPIDPGRIVVMGQTDSTKLASFLVFKDPAIYRGAILVGGPTAGQPPERDPAARLHLNLTIPEGSRSADGLKKLVESLKKQKSAISTIFVSGDGSEFPDGTWSEQIGIWIDQIDRF</sequence>
<dbReference type="EMBL" id="LYDR01000063">
    <property type="protein sequence ID" value="ODA32670.1"/>
    <property type="molecule type" value="Genomic_DNA"/>
</dbReference>
<dbReference type="Gene3D" id="3.40.50.1820">
    <property type="entry name" value="alpha/beta hydrolase"/>
    <property type="match status" value="1"/>
</dbReference>
<dbReference type="InterPro" id="IPR051201">
    <property type="entry name" value="Chloro_Bact_Ser_Proteases"/>
</dbReference>
<protein>
    <recommendedName>
        <fullName evidence="4">PDZ domain-containing protein</fullName>
    </recommendedName>
</protein>
<dbReference type="GO" id="GO:0004252">
    <property type="term" value="F:serine-type endopeptidase activity"/>
    <property type="evidence" value="ECO:0007669"/>
    <property type="project" value="InterPro"/>
</dbReference>
<dbReference type="Gene3D" id="2.30.42.10">
    <property type="match status" value="2"/>
</dbReference>
<organism evidence="5 6">
    <name type="scientific">Planctopirus hydrillae</name>
    <dbReference type="NCBI Taxonomy" id="1841610"/>
    <lineage>
        <taxon>Bacteria</taxon>
        <taxon>Pseudomonadati</taxon>
        <taxon>Planctomycetota</taxon>
        <taxon>Planctomycetia</taxon>
        <taxon>Planctomycetales</taxon>
        <taxon>Planctomycetaceae</taxon>
        <taxon>Planctopirus</taxon>
    </lineage>
</organism>
<dbReference type="InterPro" id="IPR043504">
    <property type="entry name" value="Peptidase_S1_PA_chymotrypsin"/>
</dbReference>
<dbReference type="InterPro" id="IPR036034">
    <property type="entry name" value="PDZ_sf"/>
</dbReference>
<dbReference type="InterPro" id="IPR009003">
    <property type="entry name" value="Peptidase_S1_PA"/>
</dbReference>
<dbReference type="AlphaFoldDB" id="A0A1C3EHG1"/>
<proteinExistence type="inferred from homology"/>
<reference evidence="5 6" key="1">
    <citation type="submission" date="2016-05" db="EMBL/GenBank/DDBJ databases">
        <title>Genomic and physiological characterization of Planctopirus sp. isolated from fresh water lake.</title>
        <authorList>
            <person name="Subhash Y."/>
            <person name="Ramana C."/>
        </authorList>
    </citation>
    <scope>NUCLEOTIDE SEQUENCE [LARGE SCALE GENOMIC DNA]</scope>
    <source>
        <strain evidence="5 6">JC280</strain>
    </source>
</reference>
<dbReference type="SUPFAM" id="SSF50156">
    <property type="entry name" value="PDZ domain-like"/>
    <property type="match status" value="2"/>
</dbReference>
<dbReference type="CDD" id="cd06779">
    <property type="entry name" value="cpPDZ_Deg_HtrA-like"/>
    <property type="match status" value="1"/>
</dbReference>
<dbReference type="PANTHER" id="PTHR43343:SF3">
    <property type="entry name" value="PROTEASE DO-LIKE 8, CHLOROPLASTIC"/>
    <property type="match status" value="1"/>
</dbReference>
<keyword evidence="2" id="KW-0645">Protease</keyword>